<gene>
    <name evidence="12 15" type="primary">hisH</name>
    <name evidence="15" type="ORF">EP073_00630</name>
</gene>
<dbReference type="PIRSF" id="PIRSF000495">
    <property type="entry name" value="Amidotransf_hisH"/>
    <property type="match status" value="1"/>
</dbReference>
<evidence type="ECO:0000256" key="12">
    <source>
        <dbReference type="HAMAP-Rule" id="MF_00278"/>
    </source>
</evidence>
<dbReference type="AlphaFoldDB" id="A0A410JUR2"/>
<dbReference type="Pfam" id="PF00117">
    <property type="entry name" value="GATase"/>
    <property type="match status" value="1"/>
</dbReference>
<dbReference type="GO" id="GO:0016829">
    <property type="term" value="F:lyase activity"/>
    <property type="evidence" value="ECO:0007669"/>
    <property type="project" value="UniProtKB-KW"/>
</dbReference>
<dbReference type="EC" id="4.3.2.10" evidence="12"/>
<dbReference type="GO" id="GO:0000107">
    <property type="term" value="F:imidazoleglycerol-phosphate synthase activity"/>
    <property type="evidence" value="ECO:0007669"/>
    <property type="project" value="UniProtKB-UniRule"/>
</dbReference>
<reference evidence="15 16" key="1">
    <citation type="submission" date="2019-01" db="EMBL/GenBank/DDBJ databases">
        <title>Geovibrio thiophilus DSM 11263, complete genome.</title>
        <authorList>
            <person name="Spring S."/>
            <person name="Bunk B."/>
            <person name="Sproer C."/>
        </authorList>
    </citation>
    <scope>NUCLEOTIDE SEQUENCE [LARGE SCALE GENOMIC DNA]</scope>
    <source>
        <strain evidence="15 16">DSM 11263</strain>
    </source>
</reference>
<keyword evidence="5 12" id="KW-0028">Amino-acid biosynthesis</keyword>
<feature type="active site" description="Nucleophile" evidence="12 13">
    <location>
        <position position="81"/>
    </location>
</feature>
<feature type="domain" description="Glutamine amidotransferase" evidence="14">
    <location>
        <begin position="6"/>
        <end position="204"/>
    </location>
</feature>
<dbReference type="OrthoDB" id="9807137at2"/>
<comment type="catalytic activity">
    <reaction evidence="11 12">
        <text>L-glutamine + H2O = L-glutamate + NH4(+)</text>
        <dbReference type="Rhea" id="RHEA:15889"/>
        <dbReference type="ChEBI" id="CHEBI:15377"/>
        <dbReference type="ChEBI" id="CHEBI:28938"/>
        <dbReference type="ChEBI" id="CHEBI:29985"/>
        <dbReference type="ChEBI" id="CHEBI:58359"/>
        <dbReference type="EC" id="3.5.1.2"/>
    </reaction>
</comment>
<proteinExistence type="inferred from homology"/>
<dbReference type="NCBIfam" id="TIGR01855">
    <property type="entry name" value="IMP_synth_hisH"/>
    <property type="match status" value="1"/>
</dbReference>
<comment type="pathway">
    <text evidence="2 12">Amino-acid biosynthesis; L-histidine biosynthesis; L-histidine from 5-phospho-alpha-D-ribose 1-diphosphate: step 5/9.</text>
</comment>
<dbReference type="EC" id="3.5.1.2" evidence="12"/>
<evidence type="ECO:0000313" key="15">
    <source>
        <dbReference type="EMBL" id="QAR31957.1"/>
    </source>
</evidence>
<name>A0A410JUR2_9BACT</name>
<keyword evidence="6 12" id="KW-0378">Hydrolase</keyword>
<evidence type="ECO:0000256" key="3">
    <source>
        <dbReference type="ARBA" id="ARBA00011152"/>
    </source>
</evidence>
<dbReference type="RefSeq" id="WP_128465244.1">
    <property type="nucleotide sequence ID" value="NZ_CP035108.1"/>
</dbReference>
<dbReference type="Proteomes" id="UP000287502">
    <property type="component" value="Chromosome"/>
</dbReference>
<comment type="function">
    <text evidence="12">IGPS catalyzes the conversion of PRFAR and glutamine to IGP, AICAR and glutamate. The HisH subunit catalyzes the hydrolysis of glutamine to glutamate and ammonia as part of the synthesis of IGP and AICAR. The resulting ammonia molecule is channeled to the active site of HisF.</text>
</comment>
<evidence type="ECO:0000256" key="7">
    <source>
        <dbReference type="ARBA" id="ARBA00022962"/>
    </source>
</evidence>
<evidence type="ECO:0000256" key="2">
    <source>
        <dbReference type="ARBA" id="ARBA00005091"/>
    </source>
</evidence>
<dbReference type="InterPro" id="IPR017926">
    <property type="entry name" value="GATASE"/>
</dbReference>
<dbReference type="SUPFAM" id="SSF52317">
    <property type="entry name" value="Class I glutamine amidotransferase-like"/>
    <property type="match status" value="1"/>
</dbReference>
<dbReference type="CDD" id="cd01748">
    <property type="entry name" value="GATase1_IGP_Synthase"/>
    <property type="match status" value="1"/>
</dbReference>
<dbReference type="KEGG" id="gtl:EP073_00630"/>
<dbReference type="EMBL" id="CP035108">
    <property type="protein sequence ID" value="QAR31957.1"/>
    <property type="molecule type" value="Genomic_DNA"/>
</dbReference>
<evidence type="ECO:0000259" key="14">
    <source>
        <dbReference type="Pfam" id="PF00117"/>
    </source>
</evidence>
<dbReference type="HAMAP" id="MF_00278">
    <property type="entry name" value="HisH"/>
    <property type="match status" value="1"/>
</dbReference>
<evidence type="ECO:0000313" key="16">
    <source>
        <dbReference type="Proteomes" id="UP000287502"/>
    </source>
</evidence>
<sequence>MSKIAIIDYEAGNLRSVQKAFESLGYDAAVTSDAGDIKSAAKVVLPGVGAFGDCVSGLERAGLRETVLGVIASGRPFLGICVGMQMLFDKSYEFGEHDGLGIFRGSVKKFPDEIVKQRMKIPHMGWNSLSIKQKNHPVLNGINDGDMVYFVHSYYVQSEDAAVIAAECDYGVTFTAAAARDNIFATQFHPEKSQTTGLRLLKNFGEWKC</sequence>
<keyword evidence="8 12" id="KW-0368">Histidine biosynthesis</keyword>
<dbReference type="InterPro" id="IPR029062">
    <property type="entry name" value="Class_I_gatase-like"/>
</dbReference>
<evidence type="ECO:0000256" key="11">
    <source>
        <dbReference type="ARBA" id="ARBA00049534"/>
    </source>
</evidence>
<keyword evidence="16" id="KW-1185">Reference proteome</keyword>
<evidence type="ECO:0000256" key="8">
    <source>
        <dbReference type="ARBA" id="ARBA00023102"/>
    </source>
</evidence>
<evidence type="ECO:0000256" key="1">
    <source>
        <dbReference type="ARBA" id="ARBA00004496"/>
    </source>
</evidence>
<dbReference type="PANTHER" id="PTHR42701">
    <property type="entry name" value="IMIDAZOLE GLYCEROL PHOSPHATE SYNTHASE SUBUNIT HISH"/>
    <property type="match status" value="1"/>
</dbReference>
<dbReference type="GO" id="GO:0000105">
    <property type="term" value="P:L-histidine biosynthetic process"/>
    <property type="evidence" value="ECO:0007669"/>
    <property type="project" value="UniProtKB-UniRule"/>
</dbReference>
<feature type="active site" evidence="12 13">
    <location>
        <position position="191"/>
    </location>
</feature>
<dbReference type="FunFam" id="3.40.50.880:FF:000009">
    <property type="entry name" value="Imidazole glycerol phosphate synthase subunit HisH"/>
    <property type="match status" value="1"/>
</dbReference>
<dbReference type="InterPro" id="IPR010139">
    <property type="entry name" value="Imidazole-glycPsynth_HisH"/>
</dbReference>
<comment type="subunit">
    <text evidence="3 12">Heterodimer of HisH and HisF.</text>
</comment>
<comment type="subcellular location">
    <subcellularLocation>
        <location evidence="1 12">Cytoplasm</location>
    </subcellularLocation>
</comment>
<evidence type="ECO:0000256" key="9">
    <source>
        <dbReference type="ARBA" id="ARBA00023239"/>
    </source>
</evidence>
<evidence type="ECO:0000256" key="4">
    <source>
        <dbReference type="ARBA" id="ARBA00022490"/>
    </source>
</evidence>
<comment type="catalytic activity">
    <reaction evidence="10 12">
        <text>5-[(5-phospho-1-deoxy-D-ribulos-1-ylimino)methylamino]-1-(5-phospho-beta-D-ribosyl)imidazole-4-carboxamide + L-glutamine = D-erythro-1-(imidazol-4-yl)glycerol 3-phosphate + 5-amino-1-(5-phospho-beta-D-ribosyl)imidazole-4-carboxamide + L-glutamate + H(+)</text>
        <dbReference type="Rhea" id="RHEA:24793"/>
        <dbReference type="ChEBI" id="CHEBI:15378"/>
        <dbReference type="ChEBI" id="CHEBI:29985"/>
        <dbReference type="ChEBI" id="CHEBI:58278"/>
        <dbReference type="ChEBI" id="CHEBI:58359"/>
        <dbReference type="ChEBI" id="CHEBI:58475"/>
        <dbReference type="ChEBI" id="CHEBI:58525"/>
        <dbReference type="EC" id="4.3.2.10"/>
    </reaction>
</comment>
<dbReference type="PROSITE" id="PS51273">
    <property type="entry name" value="GATASE_TYPE_1"/>
    <property type="match status" value="1"/>
</dbReference>
<dbReference type="Gene3D" id="3.40.50.880">
    <property type="match status" value="1"/>
</dbReference>
<dbReference type="UniPathway" id="UPA00031">
    <property type="reaction ID" value="UER00010"/>
</dbReference>
<organism evidence="15 16">
    <name type="scientific">Geovibrio thiophilus</name>
    <dbReference type="NCBI Taxonomy" id="139438"/>
    <lineage>
        <taxon>Bacteria</taxon>
        <taxon>Pseudomonadati</taxon>
        <taxon>Deferribacterota</taxon>
        <taxon>Deferribacteres</taxon>
        <taxon>Deferribacterales</taxon>
        <taxon>Geovibrionaceae</taxon>
        <taxon>Geovibrio</taxon>
    </lineage>
</organism>
<dbReference type="GO" id="GO:0005737">
    <property type="term" value="C:cytoplasm"/>
    <property type="evidence" value="ECO:0007669"/>
    <property type="project" value="UniProtKB-SubCell"/>
</dbReference>
<accession>A0A410JUR2</accession>
<feature type="active site" evidence="12 13">
    <location>
        <position position="189"/>
    </location>
</feature>
<dbReference type="PANTHER" id="PTHR42701:SF1">
    <property type="entry name" value="IMIDAZOLE GLYCEROL PHOSPHATE SYNTHASE SUBUNIT HISH"/>
    <property type="match status" value="1"/>
</dbReference>
<protein>
    <recommendedName>
        <fullName evidence="12">Imidazole glycerol phosphate synthase subunit HisH</fullName>
        <ecNumber evidence="12">4.3.2.10</ecNumber>
    </recommendedName>
    <alternativeName>
        <fullName evidence="12">IGP synthase glutaminase subunit</fullName>
        <ecNumber evidence="12">3.5.1.2</ecNumber>
    </alternativeName>
    <alternativeName>
        <fullName evidence="12">IGP synthase subunit HisH</fullName>
    </alternativeName>
    <alternativeName>
        <fullName evidence="12">ImGP synthase subunit HisH</fullName>
        <shortName evidence="12">IGPS subunit HisH</shortName>
    </alternativeName>
</protein>
<keyword evidence="7 12" id="KW-0315">Glutamine amidotransferase</keyword>
<evidence type="ECO:0000256" key="10">
    <source>
        <dbReference type="ARBA" id="ARBA00047838"/>
    </source>
</evidence>
<dbReference type="GO" id="GO:0004359">
    <property type="term" value="F:glutaminase activity"/>
    <property type="evidence" value="ECO:0007669"/>
    <property type="project" value="UniProtKB-EC"/>
</dbReference>
<evidence type="ECO:0000256" key="6">
    <source>
        <dbReference type="ARBA" id="ARBA00022801"/>
    </source>
</evidence>
<keyword evidence="9 12" id="KW-0456">Lyase</keyword>
<keyword evidence="4 12" id="KW-0963">Cytoplasm</keyword>
<evidence type="ECO:0000256" key="5">
    <source>
        <dbReference type="ARBA" id="ARBA00022605"/>
    </source>
</evidence>
<evidence type="ECO:0000256" key="13">
    <source>
        <dbReference type="PIRSR" id="PIRSR000495-1"/>
    </source>
</evidence>